<organism evidence="2 3">
    <name type="scientific">Polyplax serrata</name>
    <name type="common">Common mouse louse</name>
    <dbReference type="NCBI Taxonomy" id="468196"/>
    <lineage>
        <taxon>Eukaryota</taxon>
        <taxon>Metazoa</taxon>
        <taxon>Ecdysozoa</taxon>
        <taxon>Arthropoda</taxon>
        <taxon>Hexapoda</taxon>
        <taxon>Insecta</taxon>
        <taxon>Pterygota</taxon>
        <taxon>Neoptera</taxon>
        <taxon>Paraneoptera</taxon>
        <taxon>Psocodea</taxon>
        <taxon>Troctomorpha</taxon>
        <taxon>Phthiraptera</taxon>
        <taxon>Anoplura</taxon>
        <taxon>Polyplacidae</taxon>
        <taxon>Polyplax</taxon>
    </lineage>
</organism>
<dbReference type="Proteomes" id="UP001359485">
    <property type="component" value="Unassembled WGS sequence"/>
</dbReference>
<accession>A0ABR1BFK8</accession>
<evidence type="ECO:0000256" key="1">
    <source>
        <dbReference type="SAM" id="MobiDB-lite"/>
    </source>
</evidence>
<reference evidence="2 3" key="1">
    <citation type="submission" date="2023-09" db="EMBL/GenBank/DDBJ databases">
        <title>Genomes of two closely related lineages of the louse Polyplax serrata with different host specificities.</title>
        <authorList>
            <person name="Martinu J."/>
            <person name="Tarabai H."/>
            <person name="Stefka J."/>
            <person name="Hypsa V."/>
        </authorList>
    </citation>
    <scope>NUCLEOTIDE SEQUENCE [LARGE SCALE GENOMIC DNA]</scope>
    <source>
        <strain evidence="2">98ZLc_SE</strain>
    </source>
</reference>
<name>A0ABR1BFK8_POLSC</name>
<gene>
    <name evidence="2" type="ORF">RUM44_012218</name>
</gene>
<keyword evidence="3" id="KW-1185">Reference proteome</keyword>
<comment type="caution">
    <text evidence="2">The sequence shown here is derived from an EMBL/GenBank/DDBJ whole genome shotgun (WGS) entry which is preliminary data.</text>
</comment>
<proteinExistence type="predicted"/>
<dbReference type="EMBL" id="JAWJWF010000001">
    <property type="protein sequence ID" value="KAK6640523.1"/>
    <property type="molecule type" value="Genomic_DNA"/>
</dbReference>
<protein>
    <submittedName>
        <fullName evidence="2">Uncharacterized protein</fullName>
    </submittedName>
</protein>
<feature type="region of interest" description="Disordered" evidence="1">
    <location>
        <begin position="21"/>
        <end position="55"/>
    </location>
</feature>
<feature type="compositionally biased region" description="Basic and acidic residues" evidence="1">
    <location>
        <begin position="21"/>
        <end position="30"/>
    </location>
</feature>
<evidence type="ECO:0000313" key="3">
    <source>
        <dbReference type="Proteomes" id="UP001359485"/>
    </source>
</evidence>
<evidence type="ECO:0000313" key="2">
    <source>
        <dbReference type="EMBL" id="KAK6640523.1"/>
    </source>
</evidence>
<sequence length="117" mass="13399">MFGKFFDTFFTLNTFKVEQRERERERERCFGDPFKTPSEEEEEDAEDIVEKSKSSPEKLVEFPADINRLKLPKLNIAVLLKKATTAKASVDIIGKLWGVEKGRKGVAGGEEEEERTT</sequence>